<dbReference type="EMBL" id="JAVFHQ010000045">
    <property type="protein sequence ID" value="KAK4542112.1"/>
    <property type="molecule type" value="Genomic_DNA"/>
</dbReference>
<dbReference type="AlphaFoldDB" id="A0AAV9JAF8"/>
<dbReference type="InterPro" id="IPR001005">
    <property type="entry name" value="SANT/Myb"/>
</dbReference>
<dbReference type="Proteomes" id="UP001324427">
    <property type="component" value="Unassembled WGS sequence"/>
</dbReference>
<evidence type="ECO:0000259" key="2">
    <source>
        <dbReference type="PROSITE" id="PS50090"/>
    </source>
</evidence>
<evidence type="ECO:0000256" key="1">
    <source>
        <dbReference type="SAM" id="MobiDB-lite"/>
    </source>
</evidence>
<keyword evidence="4" id="KW-1185">Reference proteome</keyword>
<feature type="compositionally biased region" description="Basic and acidic residues" evidence="1">
    <location>
        <begin position="90"/>
        <end position="100"/>
    </location>
</feature>
<dbReference type="InterPro" id="IPR009057">
    <property type="entry name" value="Homeodomain-like_sf"/>
</dbReference>
<evidence type="ECO:0000313" key="3">
    <source>
        <dbReference type="EMBL" id="KAK4542112.1"/>
    </source>
</evidence>
<dbReference type="Gene3D" id="1.10.10.60">
    <property type="entry name" value="Homeodomain-like"/>
    <property type="match status" value="1"/>
</dbReference>
<accession>A0AAV9JAF8</accession>
<organism evidence="3 4">
    <name type="scientific">Oleoguttula mirabilis</name>
    <dbReference type="NCBI Taxonomy" id="1507867"/>
    <lineage>
        <taxon>Eukaryota</taxon>
        <taxon>Fungi</taxon>
        <taxon>Dikarya</taxon>
        <taxon>Ascomycota</taxon>
        <taxon>Pezizomycotina</taxon>
        <taxon>Dothideomycetes</taxon>
        <taxon>Dothideomycetidae</taxon>
        <taxon>Mycosphaerellales</taxon>
        <taxon>Teratosphaeriaceae</taxon>
        <taxon>Oleoguttula</taxon>
    </lineage>
</organism>
<evidence type="ECO:0000313" key="4">
    <source>
        <dbReference type="Proteomes" id="UP001324427"/>
    </source>
</evidence>
<dbReference type="PROSITE" id="PS50090">
    <property type="entry name" value="MYB_LIKE"/>
    <property type="match status" value="1"/>
</dbReference>
<name>A0AAV9JAF8_9PEZI</name>
<dbReference type="SUPFAM" id="SSF46689">
    <property type="entry name" value="Homeodomain-like"/>
    <property type="match status" value="1"/>
</dbReference>
<comment type="caution">
    <text evidence="3">The sequence shown here is derived from an EMBL/GenBank/DDBJ whole genome shotgun (WGS) entry which is preliminary data.</text>
</comment>
<sequence length="183" mass="20570">MAKNGKRACWTEEEESTLLQAIKCVKGANWTEISDLHGPRGTESRILGNWTTNAISQKAVTLYKEKGLTLPASKYMRGYREGTHASSQQDTRRPNDEELQHTSLLRRNTDVMDLSGNNESEDDGVSDALQATTMARGTGVVAREDVDGHEDEKDVMLQLRIEESRRKEAELLLKLHRMRKGTA</sequence>
<reference evidence="3 4" key="1">
    <citation type="submission" date="2021-11" db="EMBL/GenBank/DDBJ databases">
        <title>Black yeast isolated from Biological Soil Crust.</title>
        <authorList>
            <person name="Kurbessoian T."/>
        </authorList>
    </citation>
    <scope>NUCLEOTIDE SEQUENCE [LARGE SCALE GENOMIC DNA]</scope>
    <source>
        <strain evidence="3 4">CCFEE 5522</strain>
    </source>
</reference>
<feature type="region of interest" description="Disordered" evidence="1">
    <location>
        <begin position="80"/>
        <end position="125"/>
    </location>
</feature>
<gene>
    <name evidence="3" type="ORF">LTR36_007143</name>
</gene>
<proteinExistence type="predicted"/>
<feature type="domain" description="Myb-like" evidence="2">
    <location>
        <begin position="2"/>
        <end position="54"/>
    </location>
</feature>
<protein>
    <recommendedName>
        <fullName evidence="2">Myb-like domain-containing protein</fullName>
    </recommendedName>
</protein>